<dbReference type="PIRSF" id="PIRSF036758">
    <property type="entry name" value="Aden_M_ParB"/>
    <property type="match status" value="1"/>
</dbReference>
<dbReference type="CDD" id="cd16403">
    <property type="entry name" value="ParB_N_like_MT"/>
    <property type="match status" value="1"/>
</dbReference>
<dbReference type="InterPro" id="IPR001091">
    <property type="entry name" value="RM_Methyltransferase"/>
</dbReference>
<organism evidence="7 8">
    <name type="scientific">Anaerostipes caccae (strain DSM 14662 / CCUG 47493 / JCM 13470 / NCIMB 13811 / L1-92)</name>
    <dbReference type="NCBI Taxonomy" id="411490"/>
    <lineage>
        <taxon>Bacteria</taxon>
        <taxon>Bacillati</taxon>
        <taxon>Bacillota</taxon>
        <taxon>Clostridia</taxon>
        <taxon>Lachnospirales</taxon>
        <taxon>Lachnospiraceae</taxon>
        <taxon>Anaerostipes</taxon>
    </lineage>
</organism>
<dbReference type="InterPro" id="IPR002941">
    <property type="entry name" value="DNA_methylase_N4/N6"/>
</dbReference>
<dbReference type="InterPro" id="IPR050336">
    <property type="entry name" value="Chromosome_partition/occlusion"/>
</dbReference>
<feature type="domain" description="ParB-like N-terminal" evidence="6">
    <location>
        <begin position="9"/>
        <end position="95"/>
    </location>
</feature>
<dbReference type="RefSeq" id="WP_006566253.1">
    <property type="nucleotide sequence ID" value="NZ_AP023027.1"/>
</dbReference>
<dbReference type="AlphaFoldDB" id="B0MB20"/>
<evidence type="ECO:0000259" key="6">
    <source>
        <dbReference type="SMART" id="SM00470"/>
    </source>
</evidence>
<evidence type="ECO:0000256" key="3">
    <source>
        <dbReference type="ARBA" id="ARBA00022679"/>
    </source>
</evidence>
<dbReference type="Pfam" id="PF02195">
    <property type="entry name" value="ParB_N"/>
    <property type="match status" value="1"/>
</dbReference>
<dbReference type="GO" id="GO:0008170">
    <property type="term" value="F:N-methyltransferase activity"/>
    <property type="evidence" value="ECO:0007669"/>
    <property type="project" value="InterPro"/>
</dbReference>
<dbReference type="GO" id="GO:0007059">
    <property type="term" value="P:chromosome segregation"/>
    <property type="evidence" value="ECO:0007669"/>
    <property type="project" value="TreeGrafter"/>
</dbReference>
<dbReference type="InterPro" id="IPR036086">
    <property type="entry name" value="ParB/Sulfiredoxin_sf"/>
</dbReference>
<keyword evidence="4" id="KW-0680">Restriction system</keyword>
<dbReference type="Proteomes" id="UP000004935">
    <property type="component" value="Unassembled WGS sequence"/>
</dbReference>
<dbReference type="InterPro" id="IPR003115">
    <property type="entry name" value="ParB_N"/>
</dbReference>
<evidence type="ECO:0000256" key="1">
    <source>
        <dbReference type="ARBA" id="ARBA00006594"/>
    </source>
</evidence>
<dbReference type="EMBL" id="ABAX03000005">
    <property type="protein sequence ID" value="EDR98695.1"/>
    <property type="molecule type" value="Genomic_DNA"/>
</dbReference>
<keyword evidence="2" id="KW-0489">Methyltransferase</keyword>
<reference evidence="7" key="1">
    <citation type="submission" date="2007-11" db="EMBL/GenBank/DDBJ databases">
        <authorList>
            <person name="Fulton L."/>
            <person name="Clifton S."/>
            <person name="Fulton B."/>
            <person name="Xu J."/>
            <person name="Minx P."/>
            <person name="Pepin K.H."/>
            <person name="Johnson M."/>
            <person name="Thiruvilangam P."/>
            <person name="Bhonagiri V."/>
            <person name="Nash W.E."/>
            <person name="Mardis E.R."/>
            <person name="Wilson R.K."/>
        </authorList>
    </citation>
    <scope>NUCLEOTIDE SEQUENCE [LARGE SCALE GENOMIC DNA]</scope>
    <source>
        <strain evidence="7">DSM 14662</strain>
    </source>
</reference>
<dbReference type="PROSITE" id="PS00092">
    <property type="entry name" value="N6_MTASE"/>
    <property type="match status" value="1"/>
</dbReference>
<evidence type="ECO:0000313" key="8">
    <source>
        <dbReference type="Proteomes" id="UP000004935"/>
    </source>
</evidence>
<evidence type="ECO:0000313" key="7">
    <source>
        <dbReference type="EMBL" id="EDR98695.1"/>
    </source>
</evidence>
<dbReference type="PANTHER" id="PTHR33375">
    <property type="entry name" value="CHROMOSOME-PARTITIONING PROTEIN PARB-RELATED"/>
    <property type="match status" value="1"/>
</dbReference>
<dbReference type="EC" id="2.1.1.-" evidence="5"/>
<dbReference type="GO" id="GO:0045881">
    <property type="term" value="P:positive regulation of sporulation resulting in formation of a cellular spore"/>
    <property type="evidence" value="ECO:0007669"/>
    <property type="project" value="TreeGrafter"/>
</dbReference>
<sequence>MSKTTTEMQLVAVTKLIPYVNNARTHSAEQIMKLRSSLREFGFINPVIIDRDYNVIAGHGRIMAAKEEGIKEVPCVFVDYLTEAQKKAYILADNRMAMDAGWDEELLRVEIEALQDADFDIGLTGFDENDLADLFGNDDTSDVKDDEYDLSVALEKAAFVEKGDIWTVGRHRLMCGDATSIEDVDALMDGKKANLVITDPPYNVAFESSDGLSIKNDKMANDKFYEFLLSAFKNMANHLESGGSAYVFHADTEGLNFRRAFIDAGFHLSGCCIWVKNSLVLGRSDYQWQHEPVLYGFLPGKHYWSKAAGRSQTTIWNFDKPKKNKNHPTSKPLDLLAYPVGNSSRENAIIIDTFGGSGSTLMTCEKTNRICYTMELDEKYASVILRRYVEDTGDAENVFVIRNGEKLAYSDLVKEVEGADGE</sequence>
<evidence type="ECO:0000256" key="2">
    <source>
        <dbReference type="ARBA" id="ARBA00022603"/>
    </source>
</evidence>
<dbReference type="SMART" id="SM00470">
    <property type="entry name" value="ParB"/>
    <property type="match status" value="1"/>
</dbReference>
<evidence type="ECO:0000256" key="5">
    <source>
        <dbReference type="RuleBase" id="RU362026"/>
    </source>
</evidence>
<dbReference type="InterPro" id="IPR029063">
    <property type="entry name" value="SAM-dependent_MTases_sf"/>
</dbReference>
<proteinExistence type="inferred from homology"/>
<comment type="caution">
    <text evidence="7">The sequence shown here is derived from an EMBL/GenBank/DDBJ whole genome shotgun (WGS) entry which is preliminary data.</text>
</comment>
<dbReference type="GO" id="GO:0032259">
    <property type="term" value="P:methylation"/>
    <property type="evidence" value="ECO:0007669"/>
    <property type="project" value="UniProtKB-KW"/>
</dbReference>
<name>B0MB20_ANACD</name>
<gene>
    <name evidence="7" type="ORF">ANACAC_00746</name>
</gene>
<dbReference type="GO" id="GO:0009307">
    <property type="term" value="P:DNA restriction-modification system"/>
    <property type="evidence" value="ECO:0007669"/>
    <property type="project" value="UniProtKB-KW"/>
</dbReference>
<dbReference type="STRING" id="411490.ANACAC_00746"/>
<dbReference type="HOGENOM" id="CLU_024927_0_0_9"/>
<dbReference type="InterPro" id="IPR015840">
    <property type="entry name" value="DNA_MeTrfase_ParB"/>
</dbReference>
<keyword evidence="8" id="KW-1185">Reference proteome</keyword>
<keyword evidence="3" id="KW-0808">Transferase</keyword>
<dbReference type="PRINTS" id="PR00508">
    <property type="entry name" value="S21N4MTFRASE"/>
</dbReference>
<dbReference type="GO" id="GO:0003677">
    <property type="term" value="F:DNA binding"/>
    <property type="evidence" value="ECO:0007669"/>
    <property type="project" value="InterPro"/>
</dbReference>
<dbReference type="InterPro" id="IPR002052">
    <property type="entry name" value="DNA_methylase_N6_adenine_CS"/>
</dbReference>
<dbReference type="SUPFAM" id="SSF110849">
    <property type="entry name" value="ParB/Sulfiredoxin"/>
    <property type="match status" value="1"/>
</dbReference>
<comment type="similarity">
    <text evidence="1 5">Belongs to the N(4)/N(6)-methyltransferase family.</text>
</comment>
<dbReference type="Gene3D" id="3.90.1530.10">
    <property type="entry name" value="Conserved hypothetical protein from pyrococcus furiosus pfu- 392566-001, ParB domain"/>
    <property type="match status" value="1"/>
</dbReference>
<dbReference type="Gene3D" id="3.40.50.150">
    <property type="entry name" value="Vaccinia Virus protein VP39"/>
    <property type="match status" value="1"/>
</dbReference>
<accession>B0MB20</accession>
<dbReference type="PANTHER" id="PTHR33375:SF1">
    <property type="entry name" value="CHROMOSOME-PARTITIONING PROTEIN PARB-RELATED"/>
    <property type="match status" value="1"/>
</dbReference>
<dbReference type="SUPFAM" id="SSF53335">
    <property type="entry name" value="S-adenosyl-L-methionine-dependent methyltransferases"/>
    <property type="match status" value="1"/>
</dbReference>
<dbReference type="eggNOG" id="COG1475">
    <property type="taxonomic scope" value="Bacteria"/>
</dbReference>
<evidence type="ECO:0000256" key="4">
    <source>
        <dbReference type="ARBA" id="ARBA00022747"/>
    </source>
</evidence>
<dbReference type="GO" id="GO:0005694">
    <property type="term" value="C:chromosome"/>
    <property type="evidence" value="ECO:0007669"/>
    <property type="project" value="TreeGrafter"/>
</dbReference>
<reference evidence="7" key="2">
    <citation type="submission" date="2013-11" db="EMBL/GenBank/DDBJ databases">
        <title>Draft genome sequence of Anaerostipes caccae (DSM 14662).</title>
        <authorList>
            <person name="Sudarsanam P."/>
            <person name="Ley R."/>
            <person name="Guruge J."/>
            <person name="Turnbaugh P.J."/>
            <person name="Mahowald M."/>
            <person name="Liep D."/>
            <person name="Gordon J."/>
        </authorList>
    </citation>
    <scope>NUCLEOTIDE SEQUENCE</scope>
    <source>
        <strain evidence="7">DSM 14662</strain>
    </source>
</reference>
<dbReference type="REBASE" id="29756">
    <property type="entry name" value="M2.Aca14662ORF745P"/>
</dbReference>
<protein>
    <recommendedName>
        <fullName evidence="5">Methyltransferase</fullName>
        <ecNumber evidence="5">2.1.1.-</ecNumber>
    </recommendedName>
</protein>
<dbReference type="eggNOG" id="COG0863">
    <property type="taxonomic scope" value="Bacteria"/>
</dbReference>
<dbReference type="Pfam" id="PF01555">
    <property type="entry name" value="N6_N4_Mtase"/>
    <property type="match status" value="1"/>
</dbReference>